<organism evidence="6 7">
    <name type="scientific">Sinorhizobium alkalisoli</name>
    <dbReference type="NCBI Taxonomy" id="1752398"/>
    <lineage>
        <taxon>Bacteria</taxon>
        <taxon>Pseudomonadati</taxon>
        <taxon>Pseudomonadota</taxon>
        <taxon>Alphaproteobacteria</taxon>
        <taxon>Hyphomicrobiales</taxon>
        <taxon>Rhizobiaceae</taxon>
        <taxon>Sinorhizobium/Ensifer group</taxon>
        <taxon>Sinorhizobium</taxon>
    </lineage>
</organism>
<feature type="transmembrane region" description="Helical" evidence="5">
    <location>
        <begin position="15"/>
        <end position="34"/>
    </location>
</feature>
<evidence type="ECO:0000256" key="4">
    <source>
        <dbReference type="ARBA" id="ARBA00023136"/>
    </source>
</evidence>
<feature type="transmembrane region" description="Helical" evidence="5">
    <location>
        <begin position="140"/>
        <end position="166"/>
    </location>
</feature>
<evidence type="ECO:0000256" key="2">
    <source>
        <dbReference type="ARBA" id="ARBA00022692"/>
    </source>
</evidence>
<feature type="transmembrane region" description="Helical" evidence="5">
    <location>
        <begin position="247"/>
        <end position="265"/>
    </location>
</feature>
<dbReference type="RefSeq" id="WP_069460915.1">
    <property type="nucleotide sequence ID" value="NZ_CP034911.1"/>
</dbReference>
<evidence type="ECO:0000313" key="7">
    <source>
        <dbReference type="Proteomes" id="UP000094342"/>
    </source>
</evidence>
<feature type="transmembrane region" description="Helical" evidence="5">
    <location>
        <begin position="113"/>
        <end position="133"/>
    </location>
</feature>
<accession>A0A1E3V5L4</accession>
<dbReference type="Pfam" id="PF01925">
    <property type="entry name" value="TauE"/>
    <property type="match status" value="1"/>
</dbReference>
<dbReference type="GO" id="GO:0005886">
    <property type="term" value="C:plasma membrane"/>
    <property type="evidence" value="ECO:0007669"/>
    <property type="project" value="UniProtKB-SubCell"/>
</dbReference>
<gene>
    <name evidence="6" type="ORF">A8M32_23905</name>
</gene>
<feature type="transmembrane region" description="Helical" evidence="5">
    <location>
        <begin position="172"/>
        <end position="200"/>
    </location>
</feature>
<feature type="transmembrane region" description="Helical" evidence="5">
    <location>
        <begin position="81"/>
        <end position="101"/>
    </location>
</feature>
<feature type="transmembrane region" description="Helical" evidence="5">
    <location>
        <begin position="46"/>
        <end position="69"/>
    </location>
</feature>
<dbReference type="InterPro" id="IPR002781">
    <property type="entry name" value="TM_pro_TauE-like"/>
</dbReference>
<dbReference type="PANTHER" id="PTHR43701:SF5">
    <property type="entry name" value="MEMBRANE TRANSPORTER PROTEIN-RELATED"/>
    <property type="match status" value="1"/>
</dbReference>
<name>A0A1E3V5L4_9HYPH</name>
<evidence type="ECO:0000313" key="6">
    <source>
        <dbReference type="EMBL" id="ODR88840.1"/>
    </source>
</evidence>
<keyword evidence="3 5" id="KW-1133">Transmembrane helix</keyword>
<keyword evidence="2 5" id="KW-0812">Transmembrane</keyword>
<dbReference type="AlphaFoldDB" id="A0A1E3V5L4"/>
<dbReference type="PANTHER" id="PTHR43701">
    <property type="entry name" value="MEMBRANE TRANSPORTER PROTEIN MJ0441-RELATED"/>
    <property type="match status" value="1"/>
</dbReference>
<keyword evidence="5" id="KW-1003">Cell membrane</keyword>
<keyword evidence="4 5" id="KW-0472">Membrane</keyword>
<comment type="similarity">
    <text evidence="5">Belongs to the 4-toluene sulfonate uptake permease (TSUP) (TC 2.A.102) family.</text>
</comment>
<feature type="transmembrane region" description="Helical" evidence="5">
    <location>
        <begin position="221"/>
        <end position="241"/>
    </location>
</feature>
<evidence type="ECO:0000256" key="3">
    <source>
        <dbReference type="ARBA" id="ARBA00022989"/>
    </source>
</evidence>
<dbReference type="STRING" id="1752398.A8M32_23905"/>
<sequence>MADPAFKDRSSNRSAAFVGGAAIGALGGLIGLGGAEFRLPLLLGPFGFAALEAVILNKAMSLVVVAFALPSRAATVPFDQIAGHWPIIVNLLAGSLPGAWLGAGWATRLRSETLYKVIAILLFIIAGVLGFGYDISAGAALVAGATQIVAGVVAGLVIGIVASLLGVAGGELLIPALILLFGADIKLAGSLSLAVSLPTMIVGFTRYSRDQNFAVIKSNRIFLLVMALGSILGAFIGGQLLGIVPSVVMMPALALILMISAIKIWRHT</sequence>
<protein>
    <recommendedName>
        <fullName evidence="5">Probable membrane transporter protein</fullName>
    </recommendedName>
</protein>
<dbReference type="EMBL" id="LYBW01000063">
    <property type="protein sequence ID" value="ODR88840.1"/>
    <property type="molecule type" value="Genomic_DNA"/>
</dbReference>
<evidence type="ECO:0000256" key="5">
    <source>
        <dbReference type="RuleBase" id="RU363041"/>
    </source>
</evidence>
<evidence type="ECO:0000256" key="1">
    <source>
        <dbReference type="ARBA" id="ARBA00004141"/>
    </source>
</evidence>
<reference evidence="7" key="1">
    <citation type="submission" date="2016-05" db="EMBL/GenBank/DDBJ databases">
        <authorList>
            <person name="Li Y."/>
        </authorList>
    </citation>
    <scope>NUCLEOTIDE SEQUENCE [LARGE SCALE GENOMIC DNA]</scope>
    <source>
        <strain evidence="7">YIC4027</strain>
    </source>
</reference>
<dbReference type="InterPro" id="IPR051598">
    <property type="entry name" value="TSUP/Inactive_protease-like"/>
</dbReference>
<dbReference type="OrthoDB" id="5366030at2"/>
<comment type="caution">
    <text evidence="6">The sequence shown here is derived from an EMBL/GenBank/DDBJ whole genome shotgun (WGS) entry which is preliminary data.</text>
</comment>
<proteinExistence type="inferred from homology"/>
<comment type="subcellular location">
    <subcellularLocation>
        <location evidence="5">Cell membrane</location>
        <topology evidence="5">Multi-pass membrane protein</topology>
    </subcellularLocation>
    <subcellularLocation>
        <location evidence="1">Membrane</location>
        <topology evidence="1">Multi-pass membrane protein</topology>
    </subcellularLocation>
</comment>
<dbReference type="Proteomes" id="UP000094342">
    <property type="component" value="Unassembled WGS sequence"/>
</dbReference>
<keyword evidence="7" id="KW-1185">Reference proteome</keyword>